<evidence type="ECO:0000313" key="1">
    <source>
        <dbReference type="EMBL" id="GBP87349.1"/>
    </source>
</evidence>
<reference evidence="1 2" key="1">
    <citation type="journal article" date="2019" name="Commun. Biol.">
        <title>The bagworm genome reveals a unique fibroin gene that provides high tensile strength.</title>
        <authorList>
            <person name="Kono N."/>
            <person name="Nakamura H."/>
            <person name="Ohtoshi R."/>
            <person name="Tomita M."/>
            <person name="Numata K."/>
            <person name="Arakawa K."/>
        </authorList>
    </citation>
    <scope>NUCLEOTIDE SEQUENCE [LARGE SCALE GENOMIC DNA]</scope>
</reference>
<gene>
    <name evidence="1" type="ORF">EVAR_17494_1</name>
</gene>
<keyword evidence="2" id="KW-1185">Reference proteome</keyword>
<comment type="caution">
    <text evidence="1">The sequence shown here is derived from an EMBL/GenBank/DDBJ whole genome shotgun (WGS) entry which is preliminary data.</text>
</comment>
<proteinExistence type="predicted"/>
<evidence type="ECO:0000313" key="2">
    <source>
        <dbReference type="Proteomes" id="UP000299102"/>
    </source>
</evidence>
<name>A0A4C1ZK94_EUMVA</name>
<dbReference type="AlphaFoldDB" id="A0A4C1ZK94"/>
<accession>A0A4C1ZK94</accession>
<protein>
    <submittedName>
        <fullName evidence="1">Uncharacterized protein</fullName>
    </submittedName>
</protein>
<dbReference type="Proteomes" id="UP000299102">
    <property type="component" value="Unassembled WGS sequence"/>
</dbReference>
<organism evidence="1 2">
    <name type="scientific">Eumeta variegata</name>
    <name type="common">Bagworm moth</name>
    <name type="synonym">Eumeta japonica</name>
    <dbReference type="NCBI Taxonomy" id="151549"/>
    <lineage>
        <taxon>Eukaryota</taxon>
        <taxon>Metazoa</taxon>
        <taxon>Ecdysozoa</taxon>
        <taxon>Arthropoda</taxon>
        <taxon>Hexapoda</taxon>
        <taxon>Insecta</taxon>
        <taxon>Pterygota</taxon>
        <taxon>Neoptera</taxon>
        <taxon>Endopterygota</taxon>
        <taxon>Lepidoptera</taxon>
        <taxon>Glossata</taxon>
        <taxon>Ditrysia</taxon>
        <taxon>Tineoidea</taxon>
        <taxon>Psychidae</taxon>
        <taxon>Oiketicinae</taxon>
        <taxon>Eumeta</taxon>
    </lineage>
</organism>
<dbReference type="EMBL" id="BGZK01001853">
    <property type="protein sequence ID" value="GBP87349.1"/>
    <property type="molecule type" value="Genomic_DNA"/>
</dbReference>
<sequence length="82" mass="9091">MAKCNAKRNASRPTLFSEKENRLKAAECICKSCTALVGNTGRRCNIHERALTGEAGRRQRPARARPKINLNLDVLCPLASLR</sequence>